<dbReference type="GO" id="GO:0016740">
    <property type="term" value="F:transferase activity"/>
    <property type="evidence" value="ECO:0007669"/>
    <property type="project" value="UniProtKB-KW"/>
</dbReference>
<sequence>MGPLNGIRVVEFTGIGPTPMAGMLLADLGASVIRLDRPQAAESARTGDGPHMSAGRPVLGVDLKSVEGLRTARDLVSAADVLLEGFRPGVMERLGLGPQECLELNPRLVFARVTGWGQEGPLSHRAGHDMNYISLNGALHSFGREGEAPVPPVNVVGDFAGGTMFTVTGILSALVERQGSGRGQVVDAAMVDGSALLLSMMYEDRARGAWNDERGTNYLDTGAPWYDVYECADGRHVSVACIEPQFYAAFLEGIGLDDAELPDQWDRARWPELRERIASVMRARTRDEWASLLGDTEACVQPVLSMAEAADHPHVRARGSVVRDGDHSYPGPAPRFGRTPGQNTRDPEHAAPSAEDVLAEWGVRRRG</sequence>
<evidence type="ECO:0000313" key="3">
    <source>
        <dbReference type="Proteomes" id="UP000269198"/>
    </source>
</evidence>
<dbReference type="Gene3D" id="3.30.1540.10">
    <property type="entry name" value="formyl-coa transferase, domain 3"/>
    <property type="match status" value="1"/>
</dbReference>
<dbReference type="AlphaFoldDB" id="A0A3N0E4T2"/>
<dbReference type="OrthoDB" id="4251672at2"/>
<organism evidence="2 3">
    <name type="scientific">Halostreptopolyspora alba</name>
    <dbReference type="NCBI Taxonomy" id="2487137"/>
    <lineage>
        <taxon>Bacteria</taxon>
        <taxon>Bacillati</taxon>
        <taxon>Actinomycetota</taxon>
        <taxon>Actinomycetes</taxon>
        <taxon>Streptosporangiales</taxon>
        <taxon>Nocardiopsidaceae</taxon>
        <taxon>Halostreptopolyspora</taxon>
    </lineage>
</organism>
<dbReference type="PANTHER" id="PTHR48228">
    <property type="entry name" value="SUCCINYL-COA--D-CITRAMALATE COA-TRANSFERASE"/>
    <property type="match status" value="1"/>
</dbReference>
<keyword evidence="3" id="KW-1185">Reference proteome</keyword>
<dbReference type="InterPro" id="IPR044855">
    <property type="entry name" value="CoA-Trfase_III_dom3_sf"/>
</dbReference>
<keyword evidence="2" id="KW-0808">Transferase</keyword>
<evidence type="ECO:0000313" key="2">
    <source>
        <dbReference type="EMBL" id="RNL82854.1"/>
    </source>
</evidence>
<dbReference type="PANTHER" id="PTHR48228:SF5">
    <property type="entry name" value="ALPHA-METHYLACYL-COA RACEMASE"/>
    <property type="match status" value="1"/>
</dbReference>
<dbReference type="Pfam" id="PF02515">
    <property type="entry name" value="CoA_transf_3"/>
    <property type="match status" value="1"/>
</dbReference>
<dbReference type="InterPro" id="IPR003673">
    <property type="entry name" value="CoA-Trfase_fam_III"/>
</dbReference>
<dbReference type="InterPro" id="IPR023606">
    <property type="entry name" value="CoA-Trfase_III_dom_1_sf"/>
</dbReference>
<dbReference type="RefSeq" id="WP_123202588.1">
    <property type="nucleotide sequence ID" value="NZ_RJMB01000020.1"/>
</dbReference>
<feature type="region of interest" description="Disordered" evidence="1">
    <location>
        <begin position="321"/>
        <end position="367"/>
    </location>
</feature>
<dbReference type="Gene3D" id="3.40.50.10540">
    <property type="entry name" value="Crotonobetainyl-coa:carnitine coa-transferase, domain 1"/>
    <property type="match status" value="1"/>
</dbReference>
<dbReference type="InterPro" id="IPR050509">
    <property type="entry name" value="CoA-transferase_III"/>
</dbReference>
<dbReference type="EMBL" id="RJMB01000020">
    <property type="protein sequence ID" value="RNL82854.1"/>
    <property type="molecule type" value="Genomic_DNA"/>
</dbReference>
<accession>A0A3N0E4T2</accession>
<reference evidence="2 3" key="1">
    <citation type="submission" date="2018-11" db="EMBL/GenBank/DDBJ databases">
        <title>The genome draft of YIM 96095.</title>
        <authorList>
            <person name="Tang S.-K."/>
            <person name="Chunyu W.-X."/>
            <person name="Feng Y.-Z."/>
        </authorList>
    </citation>
    <scope>NUCLEOTIDE SEQUENCE [LARGE SCALE GENOMIC DNA]</scope>
    <source>
        <strain evidence="2 3">YIM 96095</strain>
    </source>
</reference>
<evidence type="ECO:0000256" key="1">
    <source>
        <dbReference type="SAM" id="MobiDB-lite"/>
    </source>
</evidence>
<gene>
    <name evidence="2" type="ORF">EFW17_18035</name>
</gene>
<name>A0A3N0E4T2_9ACTN</name>
<protein>
    <submittedName>
        <fullName evidence="2">CoA transferase</fullName>
    </submittedName>
</protein>
<dbReference type="SUPFAM" id="SSF89796">
    <property type="entry name" value="CoA-transferase family III (CaiB/BaiF)"/>
    <property type="match status" value="1"/>
</dbReference>
<dbReference type="Proteomes" id="UP000269198">
    <property type="component" value="Unassembled WGS sequence"/>
</dbReference>
<proteinExistence type="predicted"/>
<comment type="caution">
    <text evidence="2">The sequence shown here is derived from an EMBL/GenBank/DDBJ whole genome shotgun (WGS) entry which is preliminary data.</text>
</comment>